<dbReference type="InterPro" id="IPR000276">
    <property type="entry name" value="GPCR_Rhodpsn"/>
</dbReference>
<comment type="subcellular location">
    <subcellularLocation>
        <location evidence="1">Membrane</location>
        <topology evidence="1">Multi-pass membrane protein</topology>
    </subcellularLocation>
</comment>
<reference evidence="11" key="2">
    <citation type="submission" date="2025-08" db="UniProtKB">
        <authorList>
            <consortium name="Ensembl"/>
        </authorList>
    </citation>
    <scope>IDENTIFICATION</scope>
</reference>
<keyword evidence="2 9" id="KW-0812">Transmembrane</keyword>
<evidence type="ECO:0000256" key="3">
    <source>
        <dbReference type="ARBA" id="ARBA00022989"/>
    </source>
</evidence>
<dbReference type="PANTHER" id="PTHR24232:SF107">
    <property type="entry name" value="HYDROXYCARBOXYLIC ACID RECEPTOR 2-LIKE"/>
    <property type="match status" value="1"/>
</dbReference>
<dbReference type="eggNOG" id="KOG3656">
    <property type="taxonomic scope" value="Eukaryota"/>
</dbReference>
<name>W5NLA4_LEPOC</name>
<feature type="transmembrane region" description="Helical" evidence="9">
    <location>
        <begin position="253"/>
        <end position="275"/>
    </location>
</feature>
<evidence type="ECO:0000256" key="1">
    <source>
        <dbReference type="ARBA" id="ARBA00004141"/>
    </source>
</evidence>
<evidence type="ECO:0000313" key="12">
    <source>
        <dbReference type="Proteomes" id="UP000018468"/>
    </source>
</evidence>
<dbReference type="Gene3D" id="1.20.1070.10">
    <property type="entry name" value="Rhodopsin 7-helix transmembrane proteins"/>
    <property type="match status" value="2"/>
</dbReference>
<dbReference type="AlphaFoldDB" id="W5NLA4"/>
<evidence type="ECO:0000256" key="2">
    <source>
        <dbReference type="ARBA" id="ARBA00022692"/>
    </source>
</evidence>
<dbReference type="Proteomes" id="UP000018468">
    <property type="component" value="Unassembled WGS sequence"/>
</dbReference>
<reference evidence="12" key="1">
    <citation type="submission" date="2011-12" db="EMBL/GenBank/DDBJ databases">
        <title>The Draft Genome of Lepisosteus oculatus.</title>
        <authorList>
            <consortium name="The Broad Institute Genome Assembly &amp; Analysis Group"/>
            <consortium name="Computational R&amp;D Group"/>
            <consortium name="and Sequencing Platform"/>
            <person name="Di Palma F."/>
            <person name="Alfoldi J."/>
            <person name="Johnson J."/>
            <person name="Berlin A."/>
            <person name="Gnerre S."/>
            <person name="Jaffe D."/>
            <person name="MacCallum I."/>
            <person name="Young S."/>
            <person name="Walker B.J."/>
            <person name="Lander E.S."/>
            <person name="Lindblad-Toh K."/>
        </authorList>
    </citation>
    <scope>NUCLEOTIDE SEQUENCE [LARGE SCALE GENOMIC DNA]</scope>
</reference>
<dbReference type="GeneTree" id="ENSGT00390000008372"/>
<keyword evidence="6" id="KW-0675">Receptor</keyword>
<protein>
    <recommendedName>
        <fullName evidence="10">G-protein coupled receptors family 1 profile domain-containing protein</fullName>
    </recommendedName>
</protein>
<feature type="transmembrane region" description="Helical" evidence="9">
    <location>
        <begin position="116"/>
        <end position="137"/>
    </location>
</feature>
<feature type="transmembrane region" description="Helical" evidence="9">
    <location>
        <begin position="36"/>
        <end position="61"/>
    </location>
</feature>
<keyword evidence="12" id="KW-1185">Reference proteome</keyword>
<keyword evidence="4" id="KW-0297">G-protein coupled receptor</keyword>
<evidence type="ECO:0000256" key="5">
    <source>
        <dbReference type="ARBA" id="ARBA00023136"/>
    </source>
</evidence>
<keyword evidence="8" id="KW-0807">Transducer</keyword>
<dbReference type="PROSITE" id="PS50262">
    <property type="entry name" value="G_PROTEIN_RECEP_F1_2"/>
    <property type="match status" value="1"/>
</dbReference>
<evidence type="ECO:0000256" key="4">
    <source>
        <dbReference type="ARBA" id="ARBA00023040"/>
    </source>
</evidence>
<keyword evidence="5 9" id="KW-0472">Membrane</keyword>
<evidence type="ECO:0000256" key="8">
    <source>
        <dbReference type="ARBA" id="ARBA00023224"/>
    </source>
</evidence>
<dbReference type="GO" id="GO:0007186">
    <property type="term" value="P:G protein-coupled receptor signaling pathway"/>
    <property type="evidence" value="ECO:0000318"/>
    <property type="project" value="GO_Central"/>
</dbReference>
<dbReference type="PRINTS" id="PR00237">
    <property type="entry name" value="GPCRRHODOPSN"/>
</dbReference>
<feature type="transmembrane region" description="Helical" evidence="9">
    <location>
        <begin position="149"/>
        <end position="170"/>
    </location>
</feature>
<proteinExistence type="predicted"/>
<reference evidence="11" key="3">
    <citation type="submission" date="2025-09" db="UniProtKB">
        <authorList>
            <consortium name="Ensembl"/>
        </authorList>
    </citation>
    <scope>IDENTIFICATION</scope>
</reference>
<feature type="transmembrane region" description="Helical" evidence="9">
    <location>
        <begin position="176"/>
        <end position="196"/>
    </location>
</feature>
<keyword evidence="3 9" id="KW-1133">Transmembrane helix</keyword>
<dbReference type="PANTHER" id="PTHR24232">
    <property type="entry name" value="G-PROTEIN COUPLED RECEPTOR"/>
    <property type="match status" value="1"/>
</dbReference>
<evidence type="ECO:0000313" key="11">
    <source>
        <dbReference type="Ensembl" id="ENSLOCP00000021413.1"/>
    </source>
</evidence>
<feature type="transmembrane region" description="Helical" evidence="9">
    <location>
        <begin position="217"/>
        <end position="241"/>
    </location>
</feature>
<accession>W5NLA4</accession>
<dbReference type="InterPro" id="IPR017452">
    <property type="entry name" value="GPCR_Rhodpsn_7TM"/>
</dbReference>
<sequence>MWVFHTNISTILNSSTLNVTDTHCESTDLHRFPAMLWLKAAEVITAILGLPANAKVLWIILKNKADSSTSDIFTANLALMDILFCSMIALEILNTHFLNQPNISQGLYFFMGLSEIGGPFFLTCVCVDLYLAVLHPIAFMKFRDHKWRAVCSAVAWVFTVCYSTSLMIIQMDYMEVILSVIQFSILIVIVICNIYILRALKESGPGGQEVHPIKKRAYNTVLVNFLIIMISYIPAVLAFTLKSRFTNHVFSCYIIPFPLSFMCVSNCVQPFLYIYRVG</sequence>
<dbReference type="GO" id="GO:0004930">
    <property type="term" value="F:G protein-coupled receptor activity"/>
    <property type="evidence" value="ECO:0000318"/>
    <property type="project" value="GO_Central"/>
</dbReference>
<dbReference type="Pfam" id="PF00001">
    <property type="entry name" value="7tm_1"/>
    <property type="match status" value="1"/>
</dbReference>
<evidence type="ECO:0000256" key="6">
    <source>
        <dbReference type="ARBA" id="ARBA00023170"/>
    </source>
</evidence>
<dbReference type="GO" id="GO:0005886">
    <property type="term" value="C:plasma membrane"/>
    <property type="evidence" value="ECO:0000318"/>
    <property type="project" value="GO_Central"/>
</dbReference>
<dbReference type="InParanoid" id="W5NLA4"/>
<evidence type="ECO:0000259" key="10">
    <source>
        <dbReference type="PROSITE" id="PS50262"/>
    </source>
</evidence>
<evidence type="ECO:0000256" key="9">
    <source>
        <dbReference type="SAM" id="Phobius"/>
    </source>
</evidence>
<organism evidence="11 12">
    <name type="scientific">Lepisosteus oculatus</name>
    <name type="common">Spotted gar</name>
    <dbReference type="NCBI Taxonomy" id="7918"/>
    <lineage>
        <taxon>Eukaryota</taxon>
        <taxon>Metazoa</taxon>
        <taxon>Chordata</taxon>
        <taxon>Craniata</taxon>
        <taxon>Vertebrata</taxon>
        <taxon>Euteleostomi</taxon>
        <taxon>Actinopterygii</taxon>
        <taxon>Neopterygii</taxon>
        <taxon>Holostei</taxon>
        <taxon>Semionotiformes</taxon>
        <taxon>Lepisosteidae</taxon>
        <taxon>Lepisosteus</taxon>
    </lineage>
</organism>
<feature type="transmembrane region" description="Helical" evidence="9">
    <location>
        <begin position="73"/>
        <end position="96"/>
    </location>
</feature>
<dbReference type="SUPFAM" id="SSF81321">
    <property type="entry name" value="Family A G protein-coupled receptor-like"/>
    <property type="match status" value="1"/>
</dbReference>
<dbReference type="HOGENOM" id="CLU_1063697_0_0_1"/>
<dbReference type="Ensembl" id="ENSLOCT00000021450.1">
    <property type="protein sequence ID" value="ENSLOCP00000021413.1"/>
    <property type="gene ID" value="ENSLOCG00000017308.1"/>
</dbReference>
<keyword evidence="7" id="KW-0325">Glycoprotein</keyword>
<feature type="domain" description="G-protein coupled receptors family 1 profile" evidence="10">
    <location>
        <begin position="52"/>
        <end position="273"/>
    </location>
</feature>
<evidence type="ECO:0000256" key="7">
    <source>
        <dbReference type="ARBA" id="ARBA00023180"/>
    </source>
</evidence>